<feature type="region of interest" description="Disordered" evidence="1">
    <location>
        <begin position="135"/>
        <end position="167"/>
    </location>
</feature>
<evidence type="ECO:0000313" key="4">
    <source>
        <dbReference type="Proteomes" id="UP000644140"/>
    </source>
</evidence>
<accession>A0A8I1AL12</accession>
<sequence length="197" mass="22515">MYQLNPQQLQEFSTLMKLSQYDQVEQLLIEQLHLSPIASKNLVHALSQSDEAMKSFQANPQIVFADSAEFNKEMKAVEHKSFEFNFSSSKVKMTNKEGKVVEIDNQHPDWQEIKKQFNIDLTQPDALSKFAESFRQEQSQNKDSQETFSSQDTSASPHSSTPAGVEDLNHQNKSSSIWLLIGFILLIGVVAFYYFKT</sequence>
<organism evidence="3 4">
    <name type="scientific">Acinetobacter bereziniae</name>
    <name type="common">Acinetobacter genomosp. 10</name>
    <dbReference type="NCBI Taxonomy" id="106648"/>
    <lineage>
        <taxon>Bacteria</taxon>
        <taxon>Pseudomonadati</taxon>
        <taxon>Pseudomonadota</taxon>
        <taxon>Gammaproteobacteria</taxon>
        <taxon>Moraxellales</taxon>
        <taxon>Moraxellaceae</taxon>
        <taxon>Acinetobacter</taxon>
    </lineage>
</organism>
<dbReference type="AlphaFoldDB" id="A0A8I1AL12"/>
<gene>
    <name evidence="3" type="ORF">I9054_004865</name>
</gene>
<evidence type="ECO:0000256" key="1">
    <source>
        <dbReference type="SAM" id="MobiDB-lite"/>
    </source>
</evidence>
<keyword evidence="2" id="KW-1133">Transmembrane helix</keyword>
<dbReference type="Proteomes" id="UP000644140">
    <property type="component" value="Chromosome"/>
</dbReference>
<keyword evidence="2" id="KW-0472">Membrane</keyword>
<evidence type="ECO:0000313" key="3">
    <source>
        <dbReference type="EMBL" id="UUN98788.1"/>
    </source>
</evidence>
<evidence type="ECO:0000256" key="2">
    <source>
        <dbReference type="SAM" id="Phobius"/>
    </source>
</evidence>
<feature type="transmembrane region" description="Helical" evidence="2">
    <location>
        <begin position="177"/>
        <end position="195"/>
    </location>
</feature>
<protein>
    <submittedName>
        <fullName evidence="3">Uncharacterized protein</fullName>
    </submittedName>
</protein>
<dbReference type="RefSeq" id="WP_151781451.1">
    <property type="nucleotide sequence ID" value="NZ_BKNL01000064.1"/>
</dbReference>
<name>A0A8I1AL12_ACIBZ</name>
<dbReference type="EMBL" id="CP092085">
    <property type="protein sequence ID" value="UUN98788.1"/>
    <property type="molecule type" value="Genomic_DNA"/>
</dbReference>
<feature type="compositionally biased region" description="Polar residues" evidence="1">
    <location>
        <begin position="136"/>
        <end position="162"/>
    </location>
</feature>
<reference evidence="3" key="1">
    <citation type="submission" date="2022-02" db="EMBL/GenBank/DDBJ databases">
        <title>Characterization of Tn125 harboring carbapenem-resistant Acinetobacter bereziniae clinical isolates.</title>
        <authorList>
            <person name="Wong N.-K."/>
            <person name="Pan Q."/>
        </authorList>
    </citation>
    <scope>NUCLEOTIDE SEQUENCE</scope>
    <source>
        <strain evidence="3">GD03393</strain>
    </source>
</reference>
<proteinExistence type="predicted"/>
<keyword evidence="2" id="KW-0812">Transmembrane</keyword>